<evidence type="ECO:0008006" key="4">
    <source>
        <dbReference type="Google" id="ProtNLM"/>
    </source>
</evidence>
<organism evidence="2 3">
    <name type="scientific">Phototrophicus methaneseepsis</name>
    <dbReference type="NCBI Taxonomy" id="2710758"/>
    <lineage>
        <taxon>Bacteria</taxon>
        <taxon>Bacillati</taxon>
        <taxon>Chloroflexota</taxon>
        <taxon>Candidatus Thermofontia</taxon>
        <taxon>Phototrophicales</taxon>
        <taxon>Phototrophicaceae</taxon>
        <taxon>Phototrophicus</taxon>
    </lineage>
</organism>
<proteinExistence type="predicted"/>
<evidence type="ECO:0000313" key="3">
    <source>
        <dbReference type="Proteomes" id="UP000594468"/>
    </source>
</evidence>
<dbReference type="EMBL" id="CP062983">
    <property type="protein sequence ID" value="QPC84047.1"/>
    <property type="molecule type" value="Genomic_DNA"/>
</dbReference>
<evidence type="ECO:0000256" key="1">
    <source>
        <dbReference type="SAM" id="Coils"/>
    </source>
</evidence>
<reference evidence="2 3" key="1">
    <citation type="submission" date="2020-02" db="EMBL/GenBank/DDBJ databases">
        <authorList>
            <person name="Zheng R.K."/>
            <person name="Sun C.M."/>
        </authorList>
    </citation>
    <scope>NUCLEOTIDE SEQUENCE [LARGE SCALE GENOMIC DNA]</scope>
    <source>
        <strain evidence="3">rifampicinis</strain>
    </source>
</reference>
<sequence length="115" mass="13372">MLKSMEKEQTKNNNGQHLQDQQLVELVDEIRGYRDRIDHLREKMNEARDQVETLLIERGGSWKDDEGYAVLVSEGECTSYDANALDELLLNDPLRYGWLKDYRRKSVVSGSVKVK</sequence>
<protein>
    <recommendedName>
        <fullName evidence="4">Phage protein</fullName>
    </recommendedName>
</protein>
<dbReference type="AlphaFoldDB" id="A0A7S8EBT9"/>
<dbReference type="KEGG" id="pmet:G4Y79_06620"/>
<dbReference type="Proteomes" id="UP000594468">
    <property type="component" value="Chromosome"/>
</dbReference>
<gene>
    <name evidence="2" type="ORF">G4Y79_06620</name>
</gene>
<evidence type="ECO:0000313" key="2">
    <source>
        <dbReference type="EMBL" id="QPC84047.1"/>
    </source>
</evidence>
<accession>A0A7S8EBT9</accession>
<name>A0A7S8EBT9_9CHLR</name>
<keyword evidence="1" id="KW-0175">Coiled coil</keyword>
<keyword evidence="3" id="KW-1185">Reference proteome</keyword>
<dbReference type="RefSeq" id="WP_195172111.1">
    <property type="nucleotide sequence ID" value="NZ_CP062983.1"/>
</dbReference>
<feature type="coiled-coil region" evidence="1">
    <location>
        <begin position="23"/>
        <end position="57"/>
    </location>
</feature>